<gene>
    <name evidence="1" type="ORF">NIES267_19830</name>
</gene>
<dbReference type="Proteomes" id="UP000218418">
    <property type="component" value="Chromosome"/>
</dbReference>
<dbReference type="AlphaFoldDB" id="A0A1Z4LMQ0"/>
<accession>A0A1Z4LMQ0</accession>
<organism evidence="1 2">
    <name type="scientific">Calothrix parasitica NIES-267</name>
    <dbReference type="NCBI Taxonomy" id="1973488"/>
    <lineage>
        <taxon>Bacteria</taxon>
        <taxon>Bacillati</taxon>
        <taxon>Cyanobacteriota</taxon>
        <taxon>Cyanophyceae</taxon>
        <taxon>Nostocales</taxon>
        <taxon>Calotrichaceae</taxon>
        <taxon>Calothrix</taxon>
    </lineage>
</organism>
<reference evidence="1 2" key="1">
    <citation type="submission" date="2017-06" db="EMBL/GenBank/DDBJ databases">
        <title>Genome sequencing of cyanobaciteial culture collection at National Institute for Environmental Studies (NIES).</title>
        <authorList>
            <person name="Hirose Y."/>
            <person name="Shimura Y."/>
            <person name="Fujisawa T."/>
            <person name="Nakamura Y."/>
            <person name="Kawachi M."/>
        </authorList>
    </citation>
    <scope>NUCLEOTIDE SEQUENCE [LARGE SCALE GENOMIC DNA]</scope>
    <source>
        <strain evidence="1 2">NIES-267</strain>
    </source>
</reference>
<name>A0A1Z4LMQ0_9CYAN</name>
<evidence type="ECO:0000313" key="1">
    <source>
        <dbReference type="EMBL" id="BAY82502.1"/>
    </source>
</evidence>
<dbReference type="OrthoDB" id="515883at2"/>
<dbReference type="EMBL" id="AP018227">
    <property type="protein sequence ID" value="BAY82502.1"/>
    <property type="molecule type" value="Genomic_DNA"/>
</dbReference>
<proteinExistence type="predicted"/>
<protein>
    <submittedName>
        <fullName evidence="1">Uncharacterized protein</fullName>
    </submittedName>
</protein>
<evidence type="ECO:0000313" key="2">
    <source>
        <dbReference type="Proteomes" id="UP000218418"/>
    </source>
</evidence>
<keyword evidence="2" id="KW-1185">Reference proteome</keyword>
<sequence>MVKDKISLIAAAAGGFMLFVALSGILQGSPVTALRAEHSSGLTKVADLQLQKVHSNKRTNDTLEPKFSNIR</sequence>